<organism evidence="1 2">
    <name type="scientific">Acidisarcina polymorpha</name>
    <dbReference type="NCBI Taxonomy" id="2211140"/>
    <lineage>
        <taxon>Bacteria</taxon>
        <taxon>Pseudomonadati</taxon>
        <taxon>Acidobacteriota</taxon>
        <taxon>Terriglobia</taxon>
        <taxon>Terriglobales</taxon>
        <taxon>Acidobacteriaceae</taxon>
        <taxon>Acidisarcina</taxon>
    </lineage>
</organism>
<dbReference type="KEGG" id="abas:ACPOL_1751"/>
<reference evidence="1 2" key="1">
    <citation type="journal article" date="2018" name="Front. Microbiol.">
        <title>Hydrolytic Capabilities as a Key to Environmental Success: Chitinolytic and Cellulolytic Acidobacteria From Acidic Sub-arctic Soils and Boreal Peatlands.</title>
        <authorList>
            <person name="Belova S.E."/>
            <person name="Ravin N.V."/>
            <person name="Pankratov T.A."/>
            <person name="Rakitin A.L."/>
            <person name="Ivanova A.A."/>
            <person name="Beletsky A.V."/>
            <person name="Mardanov A.V."/>
            <person name="Sinninghe Damste J.S."/>
            <person name="Dedysh S.N."/>
        </authorList>
    </citation>
    <scope>NUCLEOTIDE SEQUENCE [LARGE SCALE GENOMIC DNA]</scope>
    <source>
        <strain evidence="1 2">SBC82</strain>
    </source>
</reference>
<name>A0A2Z5FW25_9BACT</name>
<evidence type="ECO:0000313" key="1">
    <source>
        <dbReference type="EMBL" id="AXC11093.1"/>
    </source>
</evidence>
<dbReference type="Proteomes" id="UP000253606">
    <property type="component" value="Chromosome"/>
</dbReference>
<dbReference type="EMBL" id="CP030840">
    <property type="protein sequence ID" value="AXC11093.1"/>
    <property type="molecule type" value="Genomic_DNA"/>
</dbReference>
<sequence length="40" mass="4180">MCVASGRDFRGVVDRPNVLKLAGPASSGQAQAKYARMSAI</sequence>
<evidence type="ECO:0000313" key="2">
    <source>
        <dbReference type="Proteomes" id="UP000253606"/>
    </source>
</evidence>
<gene>
    <name evidence="1" type="ORF">ACPOL_1751</name>
</gene>
<keyword evidence="2" id="KW-1185">Reference proteome</keyword>
<accession>A0A2Z5FW25</accession>
<proteinExistence type="predicted"/>
<protein>
    <submittedName>
        <fullName evidence="1">Uncharacterized protein</fullName>
    </submittedName>
</protein>
<dbReference type="AlphaFoldDB" id="A0A2Z5FW25"/>